<dbReference type="InterPro" id="IPR036909">
    <property type="entry name" value="Cyt_c-like_dom_sf"/>
</dbReference>
<feature type="binding site" description="covalent" evidence="8">
    <location>
        <position position="153"/>
    </location>
    <ligand>
        <name>heme c</name>
        <dbReference type="ChEBI" id="CHEBI:61717"/>
        <label>2</label>
    </ligand>
</feature>
<keyword evidence="3 8" id="KW-0349">Heme</keyword>
<dbReference type="InterPro" id="IPR009056">
    <property type="entry name" value="Cyt_c-like_dom"/>
</dbReference>
<accession>A0A3E1KB28</accession>
<dbReference type="InterPro" id="IPR024167">
    <property type="entry name" value="Cytochrome_c4-like"/>
</dbReference>
<evidence type="ECO:0000256" key="9">
    <source>
        <dbReference type="PIRSR" id="PIRSR000005-2"/>
    </source>
</evidence>
<reference evidence="12 13" key="1">
    <citation type="submission" date="2018-08" db="EMBL/GenBank/DDBJ databases">
        <title>Wenzhouxiangella salilacus sp. nov., a novel bacterium isolated from a saline lake in Xinjiang Province, China.</title>
        <authorList>
            <person name="Han S."/>
        </authorList>
    </citation>
    <scope>NUCLEOTIDE SEQUENCE [LARGE SCALE GENOMIC DNA]</scope>
    <source>
        <strain evidence="12 13">XDB06</strain>
    </source>
</reference>
<feature type="binding site" description="covalent" evidence="8">
    <location>
        <position position="65"/>
    </location>
    <ligand>
        <name>heme c</name>
        <dbReference type="ChEBI" id="CHEBI:61717"/>
        <label>1</label>
    </ligand>
</feature>
<evidence type="ECO:0000313" key="12">
    <source>
        <dbReference type="EMBL" id="RFF31081.1"/>
    </source>
</evidence>
<evidence type="ECO:0000256" key="4">
    <source>
        <dbReference type="ARBA" id="ARBA00022723"/>
    </source>
</evidence>
<feature type="domain" description="Cytochrome c" evidence="11">
    <location>
        <begin position="43"/>
        <end position="128"/>
    </location>
</feature>
<dbReference type="SUPFAM" id="SSF46626">
    <property type="entry name" value="Cytochrome c"/>
    <property type="match status" value="2"/>
</dbReference>
<dbReference type="RefSeq" id="WP_116650160.1">
    <property type="nucleotide sequence ID" value="NZ_QUZK01000023.1"/>
</dbReference>
<feature type="chain" id="PRO_5017712624" evidence="10">
    <location>
        <begin position="20"/>
        <end position="217"/>
    </location>
</feature>
<keyword evidence="10" id="KW-0732">Signal</keyword>
<evidence type="ECO:0000256" key="10">
    <source>
        <dbReference type="SAM" id="SignalP"/>
    </source>
</evidence>
<dbReference type="GO" id="GO:0042597">
    <property type="term" value="C:periplasmic space"/>
    <property type="evidence" value="ECO:0007669"/>
    <property type="project" value="UniProtKB-SubCell"/>
</dbReference>
<evidence type="ECO:0000259" key="11">
    <source>
        <dbReference type="PROSITE" id="PS51007"/>
    </source>
</evidence>
<evidence type="ECO:0000313" key="13">
    <source>
        <dbReference type="Proteomes" id="UP000260351"/>
    </source>
</evidence>
<dbReference type="GO" id="GO:0009055">
    <property type="term" value="F:electron transfer activity"/>
    <property type="evidence" value="ECO:0007669"/>
    <property type="project" value="InterPro"/>
</dbReference>
<dbReference type="PROSITE" id="PS51007">
    <property type="entry name" value="CYTC"/>
    <property type="match status" value="2"/>
</dbReference>
<dbReference type="Pfam" id="PF00034">
    <property type="entry name" value="Cytochrom_C"/>
    <property type="match status" value="1"/>
</dbReference>
<feature type="signal peptide" evidence="10">
    <location>
        <begin position="1"/>
        <end position="19"/>
    </location>
</feature>
<dbReference type="PANTHER" id="PTHR33751">
    <property type="entry name" value="CBB3-TYPE CYTOCHROME C OXIDASE SUBUNIT FIXP"/>
    <property type="match status" value="1"/>
</dbReference>
<organism evidence="12 13">
    <name type="scientific">Wenzhouxiangella sediminis</name>
    <dbReference type="NCBI Taxonomy" id="1792836"/>
    <lineage>
        <taxon>Bacteria</taxon>
        <taxon>Pseudomonadati</taxon>
        <taxon>Pseudomonadota</taxon>
        <taxon>Gammaproteobacteria</taxon>
        <taxon>Chromatiales</taxon>
        <taxon>Wenzhouxiangellaceae</taxon>
        <taxon>Wenzhouxiangella</taxon>
    </lineage>
</organism>
<evidence type="ECO:0000256" key="5">
    <source>
        <dbReference type="ARBA" id="ARBA00022764"/>
    </source>
</evidence>
<dbReference type="AlphaFoldDB" id="A0A3E1KB28"/>
<keyword evidence="2" id="KW-0813">Transport</keyword>
<gene>
    <name evidence="12" type="ORF">DZC52_05690</name>
</gene>
<comment type="PTM">
    <text evidence="8">Binds 2 heme c groups covalently per subunit.</text>
</comment>
<dbReference type="InterPro" id="IPR050597">
    <property type="entry name" value="Cytochrome_c_Oxidase_Subunit"/>
</dbReference>
<evidence type="ECO:0000256" key="8">
    <source>
        <dbReference type="PIRSR" id="PIRSR000005-1"/>
    </source>
</evidence>
<keyword evidence="5" id="KW-0574">Periplasm</keyword>
<dbReference type="EMBL" id="QUZK01000023">
    <property type="protein sequence ID" value="RFF31081.1"/>
    <property type="molecule type" value="Genomic_DNA"/>
</dbReference>
<name>A0A3E1KB28_9GAMM</name>
<dbReference type="Proteomes" id="UP000260351">
    <property type="component" value="Unassembled WGS sequence"/>
</dbReference>
<keyword evidence="4 9" id="KW-0479">Metal-binding</keyword>
<feature type="binding site" description="axial binding residue" evidence="9">
    <location>
        <position position="194"/>
    </location>
    <ligand>
        <name>heme c</name>
        <dbReference type="ChEBI" id="CHEBI:61717"/>
        <label>2</label>
    </ligand>
    <ligandPart>
        <name>Fe</name>
        <dbReference type="ChEBI" id="CHEBI:18248"/>
    </ligandPart>
</feature>
<proteinExistence type="predicted"/>
<dbReference type="GO" id="GO:0020037">
    <property type="term" value="F:heme binding"/>
    <property type="evidence" value="ECO:0007669"/>
    <property type="project" value="InterPro"/>
</dbReference>
<keyword evidence="7 9" id="KW-0408">Iron</keyword>
<evidence type="ECO:0000256" key="7">
    <source>
        <dbReference type="ARBA" id="ARBA00023004"/>
    </source>
</evidence>
<evidence type="ECO:0000256" key="1">
    <source>
        <dbReference type="ARBA" id="ARBA00004418"/>
    </source>
</evidence>
<feature type="binding site" description="covalent" evidence="8">
    <location>
        <position position="150"/>
    </location>
    <ligand>
        <name>heme c</name>
        <dbReference type="ChEBI" id="CHEBI:61717"/>
        <label>2</label>
    </ligand>
</feature>
<feature type="domain" description="Cytochrome c" evidence="11">
    <location>
        <begin position="137"/>
        <end position="217"/>
    </location>
</feature>
<keyword evidence="6" id="KW-0249">Electron transport</keyword>
<evidence type="ECO:0000256" key="2">
    <source>
        <dbReference type="ARBA" id="ARBA00022448"/>
    </source>
</evidence>
<keyword evidence="13" id="KW-1185">Reference proteome</keyword>
<dbReference type="GO" id="GO:0005506">
    <property type="term" value="F:iron ion binding"/>
    <property type="evidence" value="ECO:0007669"/>
    <property type="project" value="InterPro"/>
</dbReference>
<dbReference type="Gene3D" id="1.10.760.10">
    <property type="entry name" value="Cytochrome c-like domain"/>
    <property type="match status" value="2"/>
</dbReference>
<comment type="caution">
    <text evidence="12">The sequence shown here is derived from an EMBL/GenBank/DDBJ whole genome shotgun (WGS) entry which is preliminary data.</text>
</comment>
<evidence type="ECO:0000256" key="3">
    <source>
        <dbReference type="ARBA" id="ARBA00022617"/>
    </source>
</evidence>
<feature type="binding site" description="axial binding residue" evidence="9">
    <location>
        <position position="154"/>
    </location>
    <ligand>
        <name>heme c</name>
        <dbReference type="ChEBI" id="CHEBI:61717"/>
        <label>2</label>
    </ligand>
    <ligandPart>
        <name>Fe</name>
        <dbReference type="ChEBI" id="CHEBI:18248"/>
    </ligandPart>
</feature>
<protein>
    <submittedName>
        <fullName evidence="12">Cytochrome biogenesis protein ResB</fullName>
    </submittedName>
</protein>
<sequence length="217" mass="23819">MTRCTFLLITLLAAPAVLAQYGLDELPDDLVSDFRALREEIESDPQALEDVIKAGRERAIFCNTCHGDDGNAERPTYPALAGQNAAYLLDQIEQFAAGTREKKVMNVLAATFSNEEKVTLALYYTNMERERPVLDADLAQQGAAEYQLRCAQCHGADGRGQQGYARIAGQQPGYIAKVLREYRSGESPRRLSPMYGVAAALDESVIDAIAHYAASLR</sequence>
<dbReference type="PIRSF" id="PIRSF000005">
    <property type="entry name" value="Cytochrome_c4"/>
    <property type="match status" value="1"/>
</dbReference>
<dbReference type="OrthoDB" id="9773456at2"/>
<feature type="binding site" description="axial binding residue" evidence="9">
    <location>
        <position position="66"/>
    </location>
    <ligand>
        <name>heme c</name>
        <dbReference type="ChEBI" id="CHEBI:61717"/>
        <label>1</label>
    </ligand>
    <ligandPart>
        <name>Fe</name>
        <dbReference type="ChEBI" id="CHEBI:18248"/>
    </ligandPart>
</feature>
<comment type="subcellular location">
    <subcellularLocation>
        <location evidence="1">Periplasm</location>
    </subcellularLocation>
</comment>
<feature type="binding site" description="covalent" evidence="8">
    <location>
        <position position="62"/>
    </location>
    <ligand>
        <name>heme c</name>
        <dbReference type="ChEBI" id="CHEBI:61717"/>
        <label>1</label>
    </ligand>
</feature>
<dbReference type="PANTHER" id="PTHR33751:SF9">
    <property type="entry name" value="CYTOCHROME C4"/>
    <property type="match status" value="1"/>
</dbReference>
<evidence type="ECO:0000256" key="6">
    <source>
        <dbReference type="ARBA" id="ARBA00022982"/>
    </source>
</evidence>
<feature type="binding site" description="axial binding residue" evidence="9">
    <location>
        <position position="105"/>
    </location>
    <ligand>
        <name>heme c</name>
        <dbReference type="ChEBI" id="CHEBI:61717"/>
        <label>1</label>
    </ligand>
    <ligandPart>
        <name>Fe</name>
        <dbReference type="ChEBI" id="CHEBI:18248"/>
    </ligandPart>
</feature>